<evidence type="ECO:0000313" key="1">
    <source>
        <dbReference type="EMBL" id="KAK8016814.1"/>
    </source>
</evidence>
<keyword evidence="2" id="KW-1185">Reference proteome</keyword>
<dbReference type="EMBL" id="JAQQWK010000014">
    <property type="protein sequence ID" value="KAK8016814.1"/>
    <property type="molecule type" value="Genomic_DNA"/>
</dbReference>
<evidence type="ECO:0008006" key="3">
    <source>
        <dbReference type="Google" id="ProtNLM"/>
    </source>
</evidence>
<sequence>MDSPSSKCPQLPLELWTRIISHVTDCRYLPRVWLNCRRVSHTFKDATEAAFLAKHLPHTRIEFAVPLEKWGLLDNNGKKIEDDSIFLKFSHLAEDGERAVFVREKPDEELSTQLSSERFIDYWRQTLSGYLENPTVAINYPVHTVYVRREVNDTVLPSPQIDIGKVEASFLWKPMLSMLYGEAEYTKWAQKVETQHNTAQHERAMQLAARVQAGDESALEEFMQFAMSTVSQNVDKVQDEVRRQRFLRWHRKNGSLENPDVKVIMSQPLKRLSLNQARDVMQEVDFPDELEGERSEKGMGNFYDGLGYRFLGNTETGPDVDDSDDES</sequence>
<dbReference type="Proteomes" id="UP001444661">
    <property type="component" value="Unassembled WGS sequence"/>
</dbReference>
<reference evidence="1 2" key="1">
    <citation type="submission" date="2023-01" db="EMBL/GenBank/DDBJ databases">
        <title>Analysis of 21 Apiospora genomes using comparative genomics revels a genus with tremendous synthesis potential of carbohydrate active enzymes and secondary metabolites.</title>
        <authorList>
            <person name="Sorensen T."/>
        </authorList>
    </citation>
    <scope>NUCLEOTIDE SEQUENCE [LARGE SCALE GENOMIC DNA]</scope>
    <source>
        <strain evidence="1 2">CBS 33761</strain>
    </source>
</reference>
<name>A0ABR1RPC5_9PEZI</name>
<gene>
    <name evidence="1" type="ORF">PG993_015003</name>
</gene>
<comment type="caution">
    <text evidence="1">The sequence shown here is derived from an EMBL/GenBank/DDBJ whole genome shotgun (WGS) entry which is preliminary data.</text>
</comment>
<accession>A0ABR1RPC5</accession>
<protein>
    <recommendedName>
        <fullName evidence="3">F-box domain-containing protein</fullName>
    </recommendedName>
</protein>
<organism evidence="1 2">
    <name type="scientific">Apiospora rasikravindrae</name>
    <dbReference type="NCBI Taxonomy" id="990691"/>
    <lineage>
        <taxon>Eukaryota</taxon>
        <taxon>Fungi</taxon>
        <taxon>Dikarya</taxon>
        <taxon>Ascomycota</taxon>
        <taxon>Pezizomycotina</taxon>
        <taxon>Sordariomycetes</taxon>
        <taxon>Xylariomycetidae</taxon>
        <taxon>Amphisphaeriales</taxon>
        <taxon>Apiosporaceae</taxon>
        <taxon>Apiospora</taxon>
    </lineage>
</organism>
<evidence type="ECO:0000313" key="2">
    <source>
        <dbReference type="Proteomes" id="UP001444661"/>
    </source>
</evidence>
<proteinExistence type="predicted"/>